<name>A0A852ZNC9_9ACTN</name>
<reference evidence="2 3" key="1">
    <citation type="submission" date="2020-07" db="EMBL/GenBank/DDBJ databases">
        <title>Sequencing the genomes of 1000 actinobacteria strains.</title>
        <authorList>
            <person name="Klenk H.-P."/>
        </authorList>
    </citation>
    <scope>NUCLEOTIDE SEQUENCE [LARGE SCALE GENOMIC DNA]</scope>
    <source>
        <strain evidence="2 3">DSM 42178</strain>
    </source>
</reference>
<dbReference type="EMBL" id="JACBZD010000001">
    <property type="protein sequence ID" value="NYI03175.1"/>
    <property type="molecule type" value="Genomic_DNA"/>
</dbReference>
<evidence type="ECO:0000256" key="1">
    <source>
        <dbReference type="SAM" id="MobiDB-lite"/>
    </source>
</evidence>
<comment type="caution">
    <text evidence="2">The sequence shown here is derived from an EMBL/GenBank/DDBJ whole genome shotgun (WGS) entry which is preliminary data.</text>
</comment>
<accession>A0A852ZNC9</accession>
<sequence length="286" mass="29670">MTGTAGDDGARARTADGGAAGDGDGRVETVDGTVILEGVVGSVAYGLATGGSDVDLLGVYQAPTHRVLGLDGPAVTSASRVTTGPDRTLHELGKYATLALRSNPTVLELLWLPEYRVCTPAGAALLAVRDAFPSSAAVRRAYLGYAHQQATKLVARHRAAGGAGRAGAPADGAEPDEAGGEAAGGELAGGGAAGVRRRRIEKHGRHCLRLLRQGRHLLATGEVLIDVGDAREEIFAAGRLAAEDPEGYLELFERERERLEGVRSVLPEHPDRRRVDALVVALRGAG</sequence>
<dbReference type="AlphaFoldDB" id="A0A852ZNC9"/>
<dbReference type="Proteomes" id="UP000567795">
    <property type="component" value="Unassembled WGS sequence"/>
</dbReference>
<dbReference type="InterPro" id="IPR018775">
    <property type="entry name" value="RlaP"/>
</dbReference>
<evidence type="ECO:0008006" key="4">
    <source>
        <dbReference type="Google" id="ProtNLM"/>
    </source>
</evidence>
<feature type="compositionally biased region" description="Gly residues" evidence="1">
    <location>
        <begin position="181"/>
        <end position="190"/>
    </location>
</feature>
<organism evidence="2 3">
    <name type="scientific">Allostreptomyces psammosilenae</name>
    <dbReference type="NCBI Taxonomy" id="1892865"/>
    <lineage>
        <taxon>Bacteria</taxon>
        <taxon>Bacillati</taxon>
        <taxon>Actinomycetota</taxon>
        <taxon>Actinomycetes</taxon>
        <taxon>Kitasatosporales</taxon>
        <taxon>Streptomycetaceae</taxon>
        <taxon>Allostreptomyces</taxon>
    </lineage>
</organism>
<dbReference type="Pfam" id="PF10127">
    <property type="entry name" value="RlaP"/>
    <property type="match status" value="1"/>
</dbReference>
<keyword evidence="3" id="KW-1185">Reference proteome</keyword>
<protein>
    <recommendedName>
        <fullName evidence="4">Nucleotidyltransferase</fullName>
    </recommendedName>
</protein>
<dbReference type="PANTHER" id="PTHR34817:SF2">
    <property type="entry name" value="NUCLEOTIDYLTRANSFERASE"/>
    <property type="match status" value="1"/>
</dbReference>
<feature type="region of interest" description="Disordered" evidence="1">
    <location>
        <begin position="1"/>
        <end position="26"/>
    </location>
</feature>
<feature type="region of interest" description="Disordered" evidence="1">
    <location>
        <begin position="163"/>
        <end position="190"/>
    </location>
</feature>
<dbReference type="RefSeq" id="WP_179812277.1">
    <property type="nucleotide sequence ID" value="NZ_JACBZD010000001.1"/>
</dbReference>
<proteinExistence type="predicted"/>
<evidence type="ECO:0000313" key="3">
    <source>
        <dbReference type="Proteomes" id="UP000567795"/>
    </source>
</evidence>
<gene>
    <name evidence="2" type="ORF">FHU37_000118</name>
</gene>
<evidence type="ECO:0000313" key="2">
    <source>
        <dbReference type="EMBL" id="NYI03175.1"/>
    </source>
</evidence>
<dbReference type="PANTHER" id="PTHR34817">
    <property type="entry name" value="NUCLEOTIDYLTRANSFERASE"/>
    <property type="match status" value="1"/>
</dbReference>